<sequence length="407" mass="45229">MTIPGPSKASENYSKFFAQCDQEGFPDRHYLEWVSKQSARSARLDSKNPVKTLEFSPTGSHLAYSRADGTLNLWKLKSDRAETYLSVEFELPRNVSSTGPVERPVCGMTWHPITGFLLATVNGSSCINVHDVFTGALIKNIDTNGDLSFRKLSYSPDGSLLVALAEDGQFCLFDIDGDYKQLWTSSSKARSEGPPEPTVTATTFTWSQDSSMLYVAFNSGEIRVFKVGETALEHYTSVSGHTGAINRLKIDSTGLFLFAGGSDTICSIWNLTNMCCVKIISDFTGPIMDLDISSDNVALALTSPLHTQIYAMDTSESLHSLAPQQNIEIPIFRFYPGRMAFVTISENEEVVKYHKLAPTEAGNRSDTVEREKNGRHDRNGAGIKTSRRREDDRSWRGSRFPKRSARR</sequence>
<dbReference type="Gene3D" id="2.130.10.10">
    <property type="entry name" value="YVTN repeat-like/Quinoprotein amine dehydrogenase"/>
    <property type="match status" value="2"/>
</dbReference>
<gene>
    <name evidence="7" type="ORF">LADA_0H02850G</name>
</gene>
<evidence type="ECO:0000256" key="1">
    <source>
        <dbReference type="ARBA" id="ARBA00022574"/>
    </source>
</evidence>
<feature type="region of interest" description="Disordered" evidence="5">
    <location>
        <begin position="361"/>
        <end position="407"/>
    </location>
</feature>
<dbReference type="EMBL" id="LT598461">
    <property type="protein sequence ID" value="SCU96805.1"/>
    <property type="molecule type" value="Genomic_DNA"/>
</dbReference>
<dbReference type="PROSITE" id="PS50294">
    <property type="entry name" value="WD_REPEATS_REGION"/>
    <property type="match status" value="1"/>
</dbReference>
<name>A0A1G4JZZ6_9SACH</name>
<dbReference type="InterPro" id="IPR001680">
    <property type="entry name" value="WD40_rpt"/>
</dbReference>
<dbReference type="InterPro" id="IPR019775">
    <property type="entry name" value="WD40_repeat_CS"/>
</dbReference>
<dbReference type="InterPro" id="IPR040132">
    <property type="entry name" value="Tex1/THOC3"/>
</dbReference>
<evidence type="ECO:0000256" key="2">
    <source>
        <dbReference type="ARBA" id="ARBA00022737"/>
    </source>
</evidence>
<keyword evidence="2" id="KW-0677">Repeat</keyword>
<protein>
    <submittedName>
        <fullName evidence="7">LADA_0H02850g1_1</fullName>
    </submittedName>
</protein>
<dbReference type="STRING" id="1266660.A0A1G4JZZ6"/>
<feature type="compositionally biased region" description="Basic and acidic residues" evidence="5">
    <location>
        <begin position="366"/>
        <end position="379"/>
    </location>
</feature>
<dbReference type="PANTHER" id="PTHR22839">
    <property type="entry name" value="THO COMPLEX SUBUNIT 3 THO3"/>
    <property type="match status" value="1"/>
</dbReference>
<feature type="domain" description="Anaphase-promoting complex subunit 4-like WD40" evidence="6">
    <location>
        <begin position="152"/>
        <end position="236"/>
    </location>
</feature>
<dbReference type="GO" id="GO:0000445">
    <property type="term" value="C:THO complex part of transcription export complex"/>
    <property type="evidence" value="ECO:0007669"/>
    <property type="project" value="TreeGrafter"/>
</dbReference>
<dbReference type="SMART" id="SM00320">
    <property type="entry name" value="WD40"/>
    <property type="match status" value="5"/>
</dbReference>
<dbReference type="OrthoDB" id="340259at2759"/>
<dbReference type="PROSITE" id="PS00678">
    <property type="entry name" value="WD_REPEATS_1"/>
    <property type="match status" value="1"/>
</dbReference>
<keyword evidence="8" id="KW-1185">Reference proteome</keyword>
<organism evidence="7 8">
    <name type="scientific">Lachancea dasiensis</name>
    <dbReference type="NCBI Taxonomy" id="1072105"/>
    <lineage>
        <taxon>Eukaryota</taxon>
        <taxon>Fungi</taxon>
        <taxon>Dikarya</taxon>
        <taxon>Ascomycota</taxon>
        <taxon>Saccharomycotina</taxon>
        <taxon>Saccharomycetes</taxon>
        <taxon>Saccharomycetales</taxon>
        <taxon>Saccharomycetaceae</taxon>
        <taxon>Lachancea</taxon>
    </lineage>
</organism>
<evidence type="ECO:0000256" key="5">
    <source>
        <dbReference type="SAM" id="MobiDB-lite"/>
    </source>
</evidence>
<reference evidence="7 8" key="1">
    <citation type="submission" date="2016-03" db="EMBL/GenBank/DDBJ databases">
        <authorList>
            <person name="Devillers H."/>
        </authorList>
    </citation>
    <scope>NUCLEOTIDE SEQUENCE [LARGE SCALE GENOMIC DNA]</scope>
    <source>
        <strain evidence="7">CBS 10888</strain>
    </source>
</reference>
<feature type="repeat" description="WD" evidence="4">
    <location>
        <begin position="238"/>
        <end position="273"/>
    </location>
</feature>
<evidence type="ECO:0000256" key="3">
    <source>
        <dbReference type="ARBA" id="ARBA00046343"/>
    </source>
</evidence>
<dbReference type="SUPFAM" id="SSF50978">
    <property type="entry name" value="WD40 repeat-like"/>
    <property type="match status" value="1"/>
</dbReference>
<dbReference type="InterPro" id="IPR024977">
    <property type="entry name" value="Apc4-like_WD40_dom"/>
</dbReference>
<evidence type="ECO:0000313" key="8">
    <source>
        <dbReference type="Proteomes" id="UP000190274"/>
    </source>
</evidence>
<dbReference type="AlphaFoldDB" id="A0A1G4JZZ6"/>
<dbReference type="Pfam" id="PF00400">
    <property type="entry name" value="WD40"/>
    <property type="match status" value="1"/>
</dbReference>
<dbReference type="PROSITE" id="PS50082">
    <property type="entry name" value="WD_REPEATS_2"/>
    <property type="match status" value="2"/>
</dbReference>
<dbReference type="GO" id="GO:0006406">
    <property type="term" value="P:mRNA export from nucleus"/>
    <property type="evidence" value="ECO:0007669"/>
    <property type="project" value="InterPro"/>
</dbReference>
<comment type="similarity">
    <text evidence="3">Belongs to the THOC3 family.</text>
</comment>
<dbReference type="Proteomes" id="UP000190274">
    <property type="component" value="Chromosome H"/>
</dbReference>
<feature type="repeat" description="WD" evidence="4">
    <location>
        <begin position="43"/>
        <end position="84"/>
    </location>
</feature>
<evidence type="ECO:0000259" key="6">
    <source>
        <dbReference type="Pfam" id="PF12894"/>
    </source>
</evidence>
<evidence type="ECO:0000256" key="4">
    <source>
        <dbReference type="PROSITE-ProRule" id="PRU00221"/>
    </source>
</evidence>
<dbReference type="InterPro" id="IPR036322">
    <property type="entry name" value="WD40_repeat_dom_sf"/>
</dbReference>
<dbReference type="Pfam" id="PF12894">
    <property type="entry name" value="ANAPC4_WD40"/>
    <property type="match status" value="1"/>
</dbReference>
<keyword evidence="1 4" id="KW-0853">WD repeat</keyword>
<accession>A0A1G4JZZ6</accession>
<dbReference type="PANTHER" id="PTHR22839:SF0">
    <property type="entry name" value="THO COMPLEX SUBUNIT 3"/>
    <property type="match status" value="1"/>
</dbReference>
<proteinExistence type="inferred from homology"/>
<evidence type="ECO:0000313" key="7">
    <source>
        <dbReference type="EMBL" id="SCU96805.1"/>
    </source>
</evidence>
<dbReference type="InterPro" id="IPR015943">
    <property type="entry name" value="WD40/YVTN_repeat-like_dom_sf"/>
</dbReference>